<feature type="region of interest" description="Disordered" evidence="1">
    <location>
        <begin position="88"/>
        <end position="126"/>
    </location>
</feature>
<dbReference type="Proteomes" id="UP001454036">
    <property type="component" value="Unassembled WGS sequence"/>
</dbReference>
<feature type="compositionally biased region" description="Polar residues" evidence="1">
    <location>
        <begin position="104"/>
        <end position="113"/>
    </location>
</feature>
<gene>
    <name evidence="2" type="ORF">LIER_34597</name>
</gene>
<dbReference type="EMBL" id="BAABME010014585">
    <property type="protein sequence ID" value="GAA0187309.1"/>
    <property type="molecule type" value="Genomic_DNA"/>
</dbReference>
<accession>A0AAV3S392</accession>
<comment type="caution">
    <text evidence="2">The sequence shown here is derived from an EMBL/GenBank/DDBJ whole genome shotgun (WGS) entry which is preliminary data.</text>
</comment>
<evidence type="ECO:0000313" key="2">
    <source>
        <dbReference type="EMBL" id="GAA0187309.1"/>
    </source>
</evidence>
<name>A0AAV3S392_LITER</name>
<evidence type="ECO:0000256" key="1">
    <source>
        <dbReference type="SAM" id="MobiDB-lite"/>
    </source>
</evidence>
<dbReference type="AlphaFoldDB" id="A0AAV3S392"/>
<protein>
    <submittedName>
        <fullName evidence="2">Uncharacterized protein</fullName>
    </submittedName>
</protein>
<evidence type="ECO:0000313" key="3">
    <source>
        <dbReference type="Proteomes" id="UP001454036"/>
    </source>
</evidence>
<proteinExistence type="predicted"/>
<organism evidence="2 3">
    <name type="scientific">Lithospermum erythrorhizon</name>
    <name type="common">Purple gromwell</name>
    <name type="synonym">Lithospermum officinale var. erythrorhizon</name>
    <dbReference type="NCBI Taxonomy" id="34254"/>
    <lineage>
        <taxon>Eukaryota</taxon>
        <taxon>Viridiplantae</taxon>
        <taxon>Streptophyta</taxon>
        <taxon>Embryophyta</taxon>
        <taxon>Tracheophyta</taxon>
        <taxon>Spermatophyta</taxon>
        <taxon>Magnoliopsida</taxon>
        <taxon>eudicotyledons</taxon>
        <taxon>Gunneridae</taxon>
        <taxon>Pentapetalae</taxon>
        <taxon>asterids</taxon>
        <taxon>lamiids</taxon>
        <taxon>Boraginales</taxon>
        <taxon>Boraginaceae</taxon>
        <taxon>Boraginoideae</taxon>
        <taxon>Lithospermeae</taxon>
        <taxon>Lithospermum</taxon>
    </lineage>
</organism>
<sequence>MSIKEQIPRKRKDSKINIKTRGETRCFKDPGGRNIRAEVWGLCSPVGGEGNRVCLMLGGSEKCTFEFCAKCEPGRNACGKALTREKEEVRPPGLWSTLGRLHRNSSFPVSPQSKENHPSRCTARRK</sequence>
<keyword evidence="3" id="KW-1185">Reference proteome</keyword>
<reference evidence="2 3" key="1">
    <citation type="submission" date="2024-01" db="EMBL/GenBank/DDBJ databases">
        <title>The complete chloroplast genome sequence of Lithospermum erythrorhizon: insights into the phylogenetic relationship among Boraginaceae species and the maternal lineages of purple gromwells.</title>
        <authorList>
            <person name="Okada T."/>
            <person name="Watanabe K."/>
        </authorList>
    </citation>
    <scope>NUCLEOTIDE SEQUENCE [LARGE SCALE GENOMIC DNA]</scope>
</reference>